<protein>
    <submittedName>
        <fullName evidence="3">DUF4334 domain-containing protein</fullName>
    </submittedName>
</protein>
<dbReference type="InterPro" id="IPR025951">
    <property type="entry name" value="GXWXG_dom"/>
</dbReference>
<proteinExistence type="predicted"/>
<evidence type="ECO:0000313" key="3">
    <source>
        <dbReference type="EMBL" id="MFC5713874.1"/>
    </source>
</evidence>
<evidence type="ECO:0000259" key="2">
    <source>
        <dbReference type="Pfam" id="PF14232"/>
    </source>
</evidence>
<organism evidence="3 4">
    <name type="scientific">Thalassorhabdus alkalitolerans</name>
    <dbReference type="NCBI Taxonomy" id="2282697"/>
    <lineage>
        <taxon>Bacteria</taxon>
        <taxon>Bacillati</taxon>
        <taxon>Bacillota</taxon>
        <taxon>Bacilli</taxon>
        <taxon>Bacillales</taxon>
        <taxon>Bacillaceae</taxon>
        <taxon>Thalassorhabdus</taxon>
    </lineage>
</organism>
<feature type="domain" description="GXWXG" evidence="1">
    <location>
        <begin position="24"/>
        <end position="81"/>
    </location>
</feature>
<evidence type="ECO:0000313" key="4">
    <source>
        <dbReference type="Proteomes" id="UP001596142"/>
    </source>
</evidence>
<keyword evidence="4" id="KW-1185">Reference proteome</keyword>
<feature type="domain" description="DUF4334" evidence="2">
    <location>
        <begin position="121"/>
        <end position="176"/>
    </location>
</feature>
<evidence type="ECO:0000259" key="1">
    <source>
        <dbReference type="Pfam" id="PF14231"/>
    </source>
</evidence>
<name>A0ABW0YN47_9BACI</name>
<sequence length="180" mass="21168">MKNKADLEAMYKRSDLTEKEVTSFFKRLECVDRTFMHGTWKGRELKTKHPLNGLLEAVPWYGKRFINNEDVHPLVFQKKSGLLYNVNPGLLPLQLPLDKIPEKVMKKAFPFFSPLLHTTESKARLRMVENHGKLTTAMIYDQHPIQDLFKKVDDNAVVGMMDFKKEQKPFFFILERVSYY</sequence>
<dbReference type="Pfam" id="PF14232">
    <property type="entry name" value="DUF4334"/>
    <property type="match status" value="1"/>
</dbReference>
<comment type="caution">
    <text evidence="3">The sequence shown here is derived from an EMBL/GenBank/DDBJ whole genome shotgun (WGS) entry which is preliminary data.</text>
</comment>
<dbReference type="Gene3D" id="2.40.128.580">
    <property type="entry name" value="GXWXG domain"/>
    <property type="match status" value="1"/>
</dbReference>
<dbReference type="RefSeq" id="WP_385942202.1">
    <property type="nucleotide sequence ID" value="NZ_JBHSOZ010000008.1"/>
</dbReference>
<dbReference type="Pfam" id="PF14231">
    <property type="entry name" value="GXWXG"/>
    <property type="match status" value="1"/>
</dbReference>
<dbReference type="InterPro" id="IPR025568">
    <property type="entry name" value="DUF4334"/>
</dbReference>
<dbReference type="Proteomes" id="UP001596142">
    <property type="component" value="Unassembled WGS sequence"/>
</dbReference>
<gene>
    <name evidence="3" type="ORF">ACFPU1_13970</name>
</gene>
<reference evidence="4" key="1">
    <citation type="journal article" date="2019" name="Int. J. Syst. Evol. Microbiol.">
        <title>The Global Catalogue of Microorganisms (GCM) 10K type strain sequencing project: providing services to taxonomists for standard genome sequencing and annotation.</title>
        <authorList>
            <consortium name="The Broad Institute Genomics Platform"/>
            <consortium name="The Broad Institute Genome Sequencing Center for Infectious Disease"/>
            <person name="Wu L."/>
            <person name="Ma J."/>
        </authorList>
    </citation>
    <scope>NUCLEOTIDE SEQUENCE [LARGE SCALE GENOMIC DNA]</scope>
    <source>
        <strain evidence="4">CECT 7184</strain>
    </source>
</reference>
<dbReference type="EMBL" id="JBHSOZ010000008">
    <property type="protein sequence ID" value="MFC5713874.1"/>
    <property type="molecule type" value="Genomic_DNA"/>
</dbReference>
<accession>A0ABW0YN47</accession>